<evidence type="ECO:0000256" key="1">
    <source>
        <dbReference type="SAM" id="MobiDB-lite"/>
    </source>
</evidence>
<dbReference type="EMBL" id="BGZK01000794">
    <property type="protein sequence ID" value="GBP60722.1"/>
    <property type="molecule type" value="Genomic_DNA"/>
</dbReference>
<protein>
    <submittedName>
        <fullName evidence="2">Uncharacterized protein</fullName>
    </submittedName>
</protein>
<reference evidence="2 3" key="1">
    <citation type="journal article" date="2019" name="Commun. Biol.">
        <title>The bagworm genome reveals a unique fibroin gene that provides high tensile strength.</title>
        <authorList>
            <person name="Kono N."/>
            <person name="Nakamura H."/>
            <person name="Ohtoshi R."/>
            <person name="Tomita M."/>
            <person name="Numata K."/>
            <person name="Arakawa K."/>
        </authorList>
    </citation>
    <scope>NUCLEOTIDE SEQUENCE [LARGE SCALE GENOMIC DNA]</scope>
</reference>
<gene>
    <name evidence="2" type="ORF">EVAR_47460_1</name>
</gene>
<proteinExistence type="predicted"/>
<keyword evidence="3" id="KW-1185">Reference proteome</keyword>
<organism evidence="2 3">
    <name type="scientific">Eumeta variegata</name>
    <name type="common">Bagworm moth</name>
    <name type="synonym">Eumeta japonica</name>
    <dbReference type="NCBI Taxonomy" id="151549"/>
    <lineage>
        <taxon>Eukaryota</taxon>
        <taxon>Metazoa</taxon>
        <taxon>Ecdysozoa</taxon>
        <taxon>Arthropoda</taxon>
        <taxon>Hexapoda</taxon>
        <taxon>Insecta</taxon>
        <taxon>Pterygota</taxon>
        <taxon>Neoptera</taxon>
        <taxon>Endopterygota</taxon>
        <taxon>Lepidoptera</taxon>
        <taxon>Glossata</taxon>
        <taxon>Ditrysia</taxon>
        <taxon>Tineoidea</taxon>
        <taxon>Psychidae</taxon>
        <taxon>Oiketicinae</taxon>
        <taxon>Eumeta</taxon>
    </lineage>
</organism>
<comment type="caution">
    <text evidence="2">The sequence shown here is derived from an EMBL/GenBank/DDBJ whole genome shotgun (WGS) entry which is preliminary data.</text>
</comment>
<dbReference type="Proteomes" id="UP000299102">
    <property type="component" value="Unassembled WGS sequence"/>
</dbReference>
<name>A0A4C1XCP8_EUMVA</name>
<dbReference type="AlphaFoldDB" id="A0A4C1XCP8"/>
<feature type="compositionally biased region" description="Pro residues" evidence="1">
    <location>
        <begin position="78"/>
        <end position="90"/>
    </location>
</feature>
<evidence type="ECO:0000313" key="3">
    <source>
        <dbReference type="Proteomes" id="UP000299102"/>
    </source>
</evidence>
<sequence length="90" mass="10216">MDFDNQGIVRFVSKTQVSLVNLKKWRIFGAKLIRNELISARQLQWPFAVLTHFYTATRLKGGAAKREMERSRTHCWAPPAPPAPPAAPDL</sequence>
<evidence type="ECO:0000313" key="2">
    <source>
        <dbReference type="EMBL" id="GBP60722.1"/>
    </source>
</evidence>
<accession>A0A4C1XCP8</accession>
<feature type="region of interest" description="Disordered" evidence="1">
    <location>
        <begin position="70"/>
        <end position="90"/>
    </location>
</feature>